<dbReference type="EMBL" id="JAKLJA010000019">
    <property type="protein sequence ID" value="MCG5075922.1"/>
    <property type="molecule type" value="Genomic_DNA"/>
</dbReference>
<feature type="region of interest" description="Disordered" evidence="1">
    <location>
        <begin position="56"/>
        <end position="76"/>
    </location>
</feature>
<reference evidence="3" key="1">
    <citation type="submission" date="2022-01" db="EMBL/GenBank/DDBJ databases">
        <title>Genome sequence and assembly of Parabukholderia sp. RG36.</title>
        <authorList>
            <person name="Chhetri G."/>
        </authorList>
    </citation>
    <scope>NUCLEOTIDE SEQUENCE</scope>
    <source>
        <strain evidence="3">RG36</strain>
    </source>
</reference>
<dbReference type="RefSeq" id="WP_238465760.1">
    <property type="nucleotide sequence ID" value="NZ_JAKLJA010000019.1"/>
</dbReference>
<keyword evidence="2" id="KW-0472">Membrane</keyword>
<name>A0A9X1UJ46_9BURK</name>
<comment type="caution">
    <text evidence="3">The sequence shown here is derived from an EMBL/GenBank/DDBJ whole genome shotgun (WGS) entry which is preliminary data.</text>
</comment>
<proteinExistence type="predicted"/>
<evidence type="ECO:0000313" key="3">
    <source>
        <dbReference type="EMBL" id="MCG5075922.1"/>
    </source>
</evidence>
<gene>
    <name evidence="3" type="ORF">L5014_21525</name>
</gene>
<dbReference type="AlphaFoldDB" id="A0A9X1UJ46"/>
<protein>
    <submittedName>
        <fullName evidence="3">Uncharacterized protein</fullName>
    </submittedName>
</protein>
<sequence length="76" mass="8380">MGDAAIRLVDFASDKPLEFILTMSATITTAVLMLAIISKCIIAPLDRLKDAFTLERRESREKPMAENAQPSVEDAK</sequence>
<evidence type="ECO:0000313" key="4">
    <source>
        <dbReference type="Proteomes" id="UP001139308"/>
    </source>
</evidence>
<evidence type="ECO:0000256" key="1">
    <source>
        <dbReference type="SAM" id="MobiDB-lite"/>
    </source>
</evidence>
<accession>A0A9X1UJ46</accession>
<evidence type="ECO:0000256" key="2">
    <source>
        <dbReference type="SAM" id="Phobius"/>
    </source>
</evidence>
<keyword evidence="4" id="KW-1185">Reference proteome</keyword>
<organism evidence="3 4">
    <name type="scientific">Paraburkholderia tagetis</name>
    <dbReference type="NCBI Taxonomy" id="2913261"/>
    <lineage>
        <taxon>Bacteria</taxon>
        <taxon>Pseudomonadati</taxon>
        <taxon>Pseudomonadota</taxon>
        <taxon>Betaproteobacteria</taxon>
        <taxon>Burkholderiales</taxon>
        <taxon>Burkholderiaceae</taxon>
        <taxon>Paraburkholderia</taxon>
    </lineage>
</organism>
<keyword evidence="2" id="KW-1133">Transmembrane helix</keyword>
<dbReference type="Proteomes" id="UP001139308">
    <property type="component" value="Unassembled WGS sequence"/>
</dbReference>
<keyword evidence="2" id="KW-0812">Transmembrane</keyword>
<feature type="transmembrane region" description="Helical" evidence="2">
    <location>
        <begin position="20"/>
        <end position="42"/>
    </location>
</feature>